<evidence type="ECO:0000313" key="2">
    <source>
        <dbReference type="EMBL" id="KAH3660999.1"/>
    </source>
</evidence>
<reference evidence="2" key="1">
    <citation type="journal article" date="2021" name="Open Biol.">
        <title>Shared evolutionary footprints suggest mitochondrial oxidative damage underlies multiple complex I losses in fungi.</title>
        <authorList>
            <person name="Schikora-Tamarit M.A."/>
            <person name="Marcet-Houben M."/>
            <person name="Nosek J."/>
            <person name="Gabaldon T."/>
        </authorList>
    </citation>
    <scope>NUCLEOTIDE SEQUENCE</scope>
    <source>
        <strain evidence="2">NCAIM Y.01608</strain>
    </source>
</reference>
<evidence type="ECO:0000256" key="1">
    <source>
        <dbReference type="SAM" id="MobiDB-lite"/>
    </source>
</evidence>
<keyword evidence="3" id="KW-1185">Reference proteome</keyword>
<protein>
    <submittedName>
        <fullName evidence="2">Uncharacterized protein</fullName>
    </submittedName>
</protein>
<gene>
    <name evidence="2" type="ORF">OGATHE_005331</name>
</gene>
<organism evidence="2 3">
    <name type="scientific">Ogataea polymorpha</name>
    <dbReference type="NCBI Taxonomy" id="460523"/>
    <lineage>
        <taxon>Eukaryota</taxon>
        <taxon>Fungi</taxon>
        <taxon>Dikarya</taxon>
        <taxon>Ascomycota</taxon>
        <taxon>Saccharomycotina</taxon>
        <taxon>Pichiomycetes</taxon>
        <taxon>Pichiales</taxon>
        <taxon>Pichiaceae</taxon>
        <taxon>Ogataea</taxon>
    </lineage>
</organism>
<evidence type="ECO:0000313" key="3">
    <source>
        <dbReference type="Proteomes" id="UP000788993"/>
    </source>
</evidence>
<feature type="region of interest" description="Disordered" evidence="1">
    <location>
        <begin position="1"/>
        <end position="49"/>
    </location>
</feature>
<feature type="compositionally biased region" description="Basic and acidic residues" evidence="1">
    <location>
        <begin position="190"/>
        <end position="206"/>
    </location>
</feature>
<feature type="region of interest" description="Disordered" evidence="1">
    <location>
        <begin position="183"/>
        <end position="213"/>
    </location>
</feature>
<accession>A0A9P8NX13</accession>
<sequence length="213" mass="24464">MSSLPQSKVNQNKENALHSKSNDLRSDKSISRKSSKSVLRTKSSNAIVKPHEYGNYNKVRKTSTLNDLHLFDNDPNAVAVRKFKVQRDSPQFKTKHKLSAKEEFDDDDDDIEIVPAAEDELPYVPNTLTPIPDDLLDDILNNKRKSTKSIDDPLELDLSYLKDMEEQDSLEGAFKSNELVLEFPEEGEETESKKLDKIREETELHHPYKPKRL</sequence>
<name>A0A9P8NX13_9ASCO</name>
<feature type="compositionally biased region" description="Basic and acidic residues" evidence="1">
    <location>
        <begin position="15"/>
        <end position="30"/>
    </location>
</feature>
<comment type="caution">
    <text evidence="2">The sequence shown here is derived from an EMBL/GenBank/DDBJ whole genome shotgun (WGS) entry which is preliminary data.</text>
</comment>
<proteinExistence type="predicted"/>
<dbReference type="AlphaFoldDB" id="A0A9P8NX13"/>
<dbReference type="Proteomes" id="UP000788993">
    <property type="component" value="Unassembled WGS sequence"/>
</dbReference>
<dbReference type="EMBL" id="JAEUBD010001468">
    <property type="protein sequence ID" value="KAH3660999.1"/>
    <property type="molecule type" value="Genomic_DNA"/>
</dbReference>
<feature type="compositionally biased region" description="Polar residues" evidence="1">
    <location>
        <begin position="1"/>
        <end position="14"/>
    </location>
</feature>
<reference evidence="2" key="2">
    <citation type="submission" date="2021-01" db="EMBL/GenBank/DDBJ databases">
        <authorList>
            <person name="Schikora-Tamarit M.A."/>
        </authorList>
    </citation>
    <scope>NUCLEOTIDE SEQUENCE</scope>
    <source>
        <strain evidence="2">NCAIM Y.01608</strain>
    </source>
</reference>